<evidence type="ECO:0000256" key="5">
    <source>
        <dbReference type="ARBA" id="ARBA00022729"/>
    </source>
</evidence>
<comment type="function">
    <text evidence="8">Involved in the lipid remodeling steps of GPI-anchor maturation.</text>
</comment>
<evidence type="ECO:0000256" key="4">
    <source>
        <dbReference type="ARBA" id="ARBA00022692"/>
    </source>
</evidence>
<protein>
    <recommendedName>
        <fullName evidence="8">Post-GPI attachment to proteins factor 3</fullName>
    </recommendedName>
</protein>
<evidence type="ECO:0000256" key="7">
    <source>
        <dbReference type="ARBA" id="ARBA00023136"/>
    </source>
</evidence>
<reference evidence="10" key="1">
    <citation type="submission" date="2022-11" db="UniProtKB">
        <authorList>
            <consortium name="WormBaseParasite"/>
        </authorList>
    </citation>
    <scope>IDENTIFICATION</scope>
</reference>
<keyword evidence="4 8" id="KW-0812">Transmembrane</keyword>
<evidence type="ECO:0000256" key="1">
    <source>
        <dbReference type="ARBA" id="ARBA00004127"/>
    </source>
</evidence>
<keyword evidence="8" id="KW-0333">Golgi apparatus</keyword>
<dbReference type="GO" id="GO:0006506">
    <property type="term" value="P:GPI anchor biosynthetic process"/>
    <property type="evidence" value="ECO:0007669"/>
    <property type="project" value="UniProtKB-KW"/>
</dbReference>
<keyword evidence="5" id="KW-0732">Signal</keyword>
<keyword evidence="3 8" id="KW-0337">GPI-anchor biosynthesis</keyword>
<evidence type="ECO:0000256" key="8">
    <source>
        <dbReference type="RuleBase" id="RU365066"/>
    </source>
</evidence>
<dbReference type="PANTHER" id="PTHR13148:SF0">
    <property type="entry name" value="POST-GPI ATTACHMENT TO PROTEINS FACTOR 3"/>
    <property type="match status" value="1"/>
</dbReference>
<dbReference type="Proteomes" id="UP000887574">
    <property type="component" value="Unplaced"/>
</dbReference>
<dbReference type="GO" id="GO:0000139">
    <property type="term" value="C:Golgi membrane"/>
    <property type="evidence" value="ECO:0007669"/>
    <property type="project" value="UniProtKB-SubCell"/>
</dbReference>
<dbReference type="WBParaSite" id="jg10746">
    <property type="protein sequence ID" value="jg10746"/>
    <property type="gene ID" value="jg10746"/>
</dbReference>
<evidence type="ECO:0000313" key="10">
    <source>
        <dbReference type="WBParaSite" id="jg10746"/>
    </source>
</evidence>
<proteinExistence type="inferred from homology"/>
<feature type="transmembrane region" description="Helical" evidence="8">
    <location>
        <begin position="161"/>
        <end position="183"/>
    </location>
</feature>
<keyword evidence="9" id="KW-1185">Reference proteome</keyword>
<evidence type="ECO:0000256" key="2">
    <source>
        <dbReference type="ARBA" id="ARBA00006387"/>
    </source>
</evidence>
<comment type="similarity">
    <text evidence="2 8">Belongs to the PGAP3 family.</text>
</comment>
<evidence type="ECO:0000256" key="6">
    <source>
        <dbReference type="ARBA" id="ARBA00022989"/>
    </source>
</evidence>
<comment type="caution">
    <text evidence="8">Lacks conserved residue(s) required for the propagation of feature annotation.</text>
</comment>
<sequence>MILFASKFHLSASSTGDNTVLFRSCLQNCRLQFECPTFTTAFGWTSQNCFGCRQNCVWKTVEQFKSFGQKVPQFFGKWPFQPVTFNFVIFSVSIQEPASTTFSLFNLHGMVRMLQRIQQTIPSDYRCFWVWKWFCYVGIFGWVSSALFHSCDFLLTEYLDYLSACAIIVTSLFACVSFIFPNYSCLKVGVFYGKWLLSYALPVSLACPLLNLLSSF</sequence>
<name>A0A915CPA1_9BILA</name>
<dbReference type="GO" id="GO:0016788">
    <property type="term" value="F:hydrolase activity, acting on ester bonds"/>
    <property type="evidence" value="ECO:0007669"/>
    <property type="project" value="TreeGrafter"/>
</dbReference>
<comment type="subcellular location">
    <subcellularLocation>
        <location evidence="1">Endomembrane system</location>
        <topology evidence="1">Multi-pass membrane protein</topology>
    </subcellularLocation>
    <subcellularLocation>
        <location evidence="8">Golgi apparatus membrane</location>
        <topology evidence="8">Multi-pass membrane protein</topology>
    </subcellularLocation>
</comment>
<organism evidence="9 10">
    <name type="scientific">Ditylenchus dipsaci</name>
    <dbReference type="NCBI Taxonomy" id="166011"/>
    <lineage>
        <taxon>Eukaryota</taxon>
        <taxon>Metazoa</taxon>
        <taxon>Ecdysozoa</taxon>
        <taxon>Nematoda</taxon>
        <taxon>Chromadorea</taxon>
        <taxon>Rhabditida</taxon>
        <taxon>Tylenchina</taxon>
        <taxon>Tylenchomorpha</taxon>
        <taxon>Sphaerularioidea</taxon>
        <taxon>Anguinidae</taxon>
        <taxon>Anguininae</taxon>
        <taxon>Ditylenchus</taxon>
    </lineage>
</organism>
<dbReference type="GO" id="GO:0005789">
    <property type="term" value="C:endoplasmic reticulum membrane"/>
    <property type="evidence" value="ECO:0007669"/>
    <property type="project" value="TreeGrafter"/>
</dbReference>
<keyword evidence="6 8" id="KW-1133">Transmembrane helix</keyword>
<keyword evidence="7 8" id="KW-0472">Membrane</keyword>
<evidence type="ECO:0000256" key="3">
    <source>
        <dbReference type="ARBA" id="ARBA00022502"/>
    </source>
</evidence>
<feature type="transmembrane region" description="Helical" evidence="8">
    <location>
        <begin position="195"/>
        <end position="213"/>
    </location>
</feature>
<feature type="transmembrane region" description="Helical" evidence="8">
    <location>
        <begin position="87"/>
        <end position="107"/>
    </location>
</feature>
<accession>A0A915CPA1</accession>
<evidence type="ECO:0000313" key="9">
    <source>
        <dbReference type="Proteomes" id="UP000887574"/>
    </source>
</evidence>
<dbReference type="PANTHER" id="PTHR13148">
    <property type="entry name" value="PER1-RELATED"/>
    <property type="match status" value="1"/>
</dbReference>
<feature type="transmembrane region" description="Helical" evidence="8">
    <location>
        <begin position="128"/>
        <end position="149"/>
    </location>
</feature>
<dbReference type="InterPro" id="IPR007217">
    <property type="entry name" value="Per1-like"/>
</dbReference>
<dbReference type="Pfam" id="PF04080">
    <property type="entry name" value="Per1"/>
    <property type="match status" value="1"/>
</dbReference>
<dbReference type="AlphaFoldDB" id="A0A915CPA1"/>